<keyword evidence="6 9" id="KW-0812">Transmembrane</keyword>
<dbReference type="EMBL" id="CP086239">
    <property type="protein sequence ID" value="WAG58683.1"/>
    <property type="molecule type" value="Genomic_DNA"/>
</dbReference>
<organism evidence="10 11">
    <name type="scientific">Clostridium estertheticum</name>
    <dbReference type="NCBI Taxonomy" id="238834"/>
    <lineage>
        <taxon>Bacteria</taxon>
        <taxon>Bacillati</taxon>
        <taxon>Bacillota</taxon>
        <taxon>Clostridia</taxon>
        <taxon>Eubacteriales</taxon>
        <taxon>Clostridiaceae</taxon>
        <taxon>Clostridium</taxon>
    </lineage>
</organism>
<evidence type="ECO:0000256" key="5">
    <source>
        <dbReference type="ARBA" id="ARBA00022683"/>
    </source>
</evidence>
<keyword evidence="2" id="KW-0813">Transport</keyword>
<dbReference type="InterPro" id="IPR004704">
    <property type="entry name" value="PTS_IID_man"/>
</dbReference>
<evidence type="ECO:0000256" key="3">
    <source>
        <dbReference type="ARBA" id="ARBA00022475"/>
    </source>
</evidence>
<dbReference type="GO" id="GO:0005886">
    <property type="term" value="C:plasma membrane"/>
    <property type="evidence" value="ECO:0007669"/>
    <property type="project" value="UniProtKB-SubCell"/>
</dbReference>
<comment type="subcellular location">
    <subcellularLocation>
        <location evidence="1">Cell membrane</location>
        <topology evidence="1">Multi-pass membrane protein</topology>
    </subcellularLocation>
</comment>
<feature type="transmembrane region" description="Helical" evidence="9">
    <location>
        <begin position="139"/>
        <end position="163"/>
    </location>
</feature>
<protein>
    <submittedName>
        <fullName evidence="10">PTS mannose transporter subunit IID</fullName>
        <ecNumber evidence="10">2.7.1.191</ecNumber>
    </submittedName>
</protein>
<keyword evidence="4" id="KW-0762">Sugar transport</keyword>
<keyword evidence="7 9" id="KW-1133">Transmembrane helix</keyword>
<keyword evidence="10" id="KW-0808">Transferase</keyword>
<dbReference type="PANTHER" id="PTHR32502:SF5">
    <property type="entry name" value="N-ACETYLGALACTOSAMINE PERMEASE IID COMPONENT-RELATED"/>
    <property type="match status" value="1"/>
</dbReference>
<dbReference type="NCBIfam" id="TIGR00828">
    <property type="entry name" value="EIID-AGA"/>
    <property type="match status" value="1"/>
</dbReference>
<evidence type="ECO:0000313" key="11">
    <source>
        <dbReference type="Proteomes" id="UP001164733"/>
    </source>
</evidence>
<dbReference type="AlphaFoldDB" id="A0AA47EHD7"/>
<dbReference type="EC" id="2.7.1.191" evidence="10"/>
<evidence type="ECO:0000256" key="8">
    <source>
        <dbReference type="ARBA" id="ARBA00023136"/>
    </source>
</evidence>
<evidence type="ECO:0000256" key="1">
    <source>
        <dbReference type="ARBA" id="ARBA00004651"/>
    </source>
</evidence>
<dbReference type="GO" id="GO:0016740">
    <property type="term" value="F:transferase activity"/>
    <property type="evidence" value="ECO:0007669"/>
    <property type="project" value="UniProtKB-KW"/>
</dbReference>
<name>A0AA47EHD7_9CLOT</name>
<feature type="transmembrane region" description="Helical" evidence="9">
    <location>
        <begin position="270"/>
        <end position="290"/>
    </location>
</feature>
<dbReference type="Pfam" id="PF03613">
    <property type="entry name" value="EIID-AGA"/>
    <property type="match status" value="1"/>
</dbReference>
<feature type="transmembrane region" description="Helical" evidence="9">
    <location>
        <begin position="203"/>
        <end position="225"/>
    </location>
</feature>
<evidence type="ECO:0000256" key="4">
    <source>
        <dbReference type="ARBA" id="ARBA00022597"/>
    </source>
</evidence>
<keyword evidence="8 9" id="KW-0472">Membrane</keyword>
<keyword evidence="5" id="KW-0598">Phosphotransferase system</keyword>
<evidence type="ECO:0000313" key="10">
    <source>
        <dbReference type="EMBL" id="WAG58683.1"/>
    </source>
</evidence>
<dbReference type="NCBIfam" id="NF008315">
    <property type="entry name" value="PRK11103.1"/>
    <property type="match status" value="1"/>
</dbReference>
<sequence>MSENKLKQQNIKHKDIEDKEVKLTKGDLRSMFIRSNFLLGSYNFERMQAVGFCVTLIPAIKRLYSKKEDQAEALKRHLEFFNTQPFVAAPIMGITAAMEEQKANGASIDDAAISSVKVGLMGPLAGVGDPIFWGTARPVIAAIGAGIAITGSVVGPLLFFLLFNGLRLGTLWLGLNYGYKKGSEIVTDVSGNKLAKLTECASILGLFVMGALVAKWTTINVPVVISRITGSDGKVVINTVQSQLDSLLPAALPLLLTFLCMKLLKKKVSAVALIFALFAVGIFGFWAGILK</sequence>
<dbReference type="PROSITE" id="PS51108">
    <property type="entry name" value="PTS_EIID"/>
    <property type="match status" value="1"/>
</dbReference>
<evidence type="ECO:0000256" key="7">
    <source>
        <dbReference type="ARBA" id="ARBA00022989"/>
    </source>
</evidence>
<dbReference type="InterPro" id="IPR050303">
    <property type="entry name" value="GatZ_KbaZ_carbometab"/>
</dbReference>
<evidence type="ECO:0000256" key="9">
    <source>
        <dbReference type="SAM" id="Phobius"/>
    </source>
</evidence>
<dbReference type="PANTHER" id="PTHR32502">
    <property type="entry name" value="N-ACETYLGALACTOSAMINE PERMEASE II COMPONENT-RELATED"/>
    <property type="match status" value="1"/>
</dbReference>
<reference evidence="10" key="1">
    <citation type="submission" date="2021-11" db="EMBL/GenBank/DDBJ databases">
        <title>Clostridia strains as spoilage organisms.</title>
        <authorList>
            <person name="Wambui J."/>
            <person name="Stevens M.J.A."/>
            <person name="Stephan R."/>
        </authorList>
    </citation>
    <scope>NUCLEOTIDE SEQUENCE</scope>
    <source>
        <strain evidence="10">CF009</strain>
    </source>
</reference>
<gene>
    <name evidence="10" type="primary">manZ</name>
    <name evidence="10" type="ORF">LL038_13530</name>
</gene>
<dbReference type="RefSeq" id="WP_216121803.1">
    <property type="nucleotide sequence ID" value="NZ_CP086239.1"/>
</dbReference>
<keyword evidence="3" id="KW-1003">Cell membrane</keyword>
<accession>A0AA47EHD7</accession>
<evidence type="ECO:0000256" key="2">
    <source>
        <dbReference type="ARBA" id="ARBA00022448"/>
    </source>
</evidence>
<proteinExistence type="predicted"/>
<dbReference type="Proteomes" id="UP001164733">
    <property type="component" value="Chromosome"/>
</dbReference>
<evidence type="ECO:0000256" key="6">
    <source>
        <dbReference type="ARBA" id="ARBA00022692"/>
    </source>
</evidence>
<dbReference type="GO" id="GO:0009401">
    <property type="term" value="P:phosphoenolpyruvate-dependent sugar phosphotransferase system"/>
    <property type="evidence" value="ECO:0007669"/>
    <property type="project" value="UniProtKB-KW"/>
</dbReference>